<dbReference type="EMBL" id="PUIQ01000051">
    <property type="protein sequence ID" value="PQP12619.1"/>
    <property type="molecule type" value="Genomic_DNA"/>
</dbReference>
<accession>A0A2S8ID60</accession>
<feature type="chain" id="PRO_5015431815" description="Lipoprotein" evidence="1">
    <location>
        <begin position="30"/>
        <end position="116"/>
    </location>
</feature>
<dbReference type="RefSeq" id="WP_105392964.1">
    <property type="nucleotide sequence ID" value="NZ_PUIQ01000051.1"/>
</dbReference>
<evidence type="ECO:0008006" key="4">
    <source>
        <dbReference type="Google" id="ProtNLM"/>
    </source>
</evidence>
<proteinExistence type="predicted"/>
<gene>
    <name evidence="2" type="ORF">C5615_30205</name>
</gene>
<comment type="caution">
    <text evidence="2">The sequence shown here is derived from an EMBL/GenBank/DDBJ whole genome shotgun (WGS) entry which is preliminary data.</text>
</comment>
<protein>
    <recommendedName>
        <fullName evidence="4">Lipoprotein</fullName>
    </recommendedName>
</protein>
<name>A0A2S8ID60_BURCE</name>
<evidence type="ECO:0000313" key="2">
    <source>
        <dbReference type="EMBL" id="PQP12619.1"/>
    </source>
</evidence>
<sequence>MTFSRVRRACGVFAVVCISAFVTQSASVAAPTAYHVKDGTWFGCDTKDRFYKIMSFDKVAFRKAAISAIEAGNCTLFRAGQTVYLGDVPILGGVIQLRREGETEEYWTNREAISTK</sequence>
<evidence type="ECO:0000256" key="1">
    <source>
        <dbReference type="SAM" id="SignalP"/>
    </source>
</evidence>
<keyword evidence="1" id="KW-0732">Signal</keyword>
<organism evidence="2 3">
    <name type="scientific">Burkholderia cepacia</name>
    <name type="common">Pseudomonas cepacia</name>
    <dbReference type="NCBI Taxonomy" id="292"/>
    <lineage>
        <taxon>Bacteria</taxon>
        <taxon>Pseudomonadati</taxon>
        <taxon>Pseudomonadota</taxon>
        <taxon>Betaproteobacteria</taxon>
        <taxon>Burkholderiales</taxon>
        <taxon>Burkholderiaceae</taxon>
        <taxon>Burkholderia</taxon>
        <taxon>Burkholderia cepacia complex</taxon>
    </lineage>
</organism>
<evidence type="ECO:0000313" key="3">
    <source>
        <dbReference type="Proteomes" id="UP000238206"/>
    </source>
</evidence>
<dbReference type="Proteomes" id="UP000238206">
    <property type="component" value="Unassembled WGS sequence"/>
</dbReference>
<dbReference type="AlphaFoldDB" id="A0A2S8ID60"/>
<feature type="signal peptide" evidence="1">
    <location>
        <begin position="1"/>
        <end position="29"/>
    </location>
</feature>
<reference evidence="2 3" key="1">
    <citation type="submission" date="2018-02" db="EMBL/GenBank/DDBJ databases">
        <title>Draft genome sequencing of Burkholderia cepacia Y14-15.</title>
        <authorList>
            <person name="Zheng B.-X."/>
        </authorList>
    </citation>
    <scope>NUCLEOTIDE SEQUENCE [LARGE SCALE GENOMIC DNA]</scope>
    <source>
        <strain evidence="2 3">Y14-15</strain>
    </source>
</reference>